<feature type="region of interest" description="Disordered" evidence="1">
    <location>
        <begin position="1"/>
        <end position="27"/>
    </location>
</feature>
<dbReference type="Proteomes" id="UP000018958">
    <property type="component" value="Unassembled WGS sequence"/>
</dbReference>
<proteinExistence type="predicted"/>
<dbReference type="EMBL" id="ANIX01002272">
    <property type="protein sequence ID" value="ETP13205.1"/>
    <property type="molecule type" value="Genomic_DNA"/>
</dbReference>
<comment type="caution">
    <text evidence="2">The sequence shown here is derived from an EMBL/GenBank/DDBJ whole genome shotgun (WGS) entry which is preliminary data.</text>
</comment>
<reference evidence="2 3" key="1">
    <citation type="submission" date="2013-11" db="EMBL/GenBank/DDBJ databases">
        <title>The Genome Sequence of Phytophthora parasitica CJ01A1.</title>
        <authorList>
            <consortium name="The Broad Institute Genomics Platform"/>
            <person name="Russ C."/>
            <person name="Tyler B."/>
            <person name="Panabieres F."/>
            <person name="Shan W."/>
            <person name="Tripathy S."/>
            <person name="Grunwald N."/>
            <person name="Machado M."/>
            <person name="Johnson C.S."/>
            <person name="Walker B."/>
            <person name="Young S.K."/>
            <person name="Zeng Q."/>
            <person name="Gargeya S."/>
            <person name="Fitzgerald M."/>
            <person name="Haas B."/>
            <person name="Abouelleil A."/>
            <person name="Allen A.W."/>
            <person name="Alvarado L."/>
            <person name="Arachchi H.M."/>
            <person name="Berlin A.M."/>
            <person name="Chapman S.B."/>
            <person name="Gainer-Dewar J."/>
            <person name="Goldberg J."/>
            <person name="Griggs A."/>
            <person name="Gujja S."/>
            <person name="Hansen M."/>
            <person name="Howarth C."/>
            <person name="Imamovic A."/>
            <person name="Ireland A."/>
            <person name="Larimer J."/>
            <person name="McCowan C."/>
            <person name="Murphy C."/>
            <person name="Pearson M."/>
            <person name="Poon T.W."/>
            <person name="Priest M."/>
            <person name="Roberts A."/>
            <person name="Saif S."/>
            <person name="Shea T."/>
            <person name="Sisk P."/>
            <person name="Sykes S."/>
            <person name="Wortman J."/>
            <person name="Nusbaum C."/>
            <person name="Birren B."/>
        </authorList>
    </citation>
    <scope>NUCLEOTIDE SEQUENCE [LARGE SCALE GENOMIC DNA]</scope>
    <source>
        <strain evidence="2 3">CJ01A1</strain>
    </source>
</reference>
<name>W2WRM8_PHYNI</name>
<organism evidence="2 3">
    <name type="scientific">Phytophthora nicotianae CJ01A1</name>
    <dbReference type="NCBI Taxonomy" id="1317063"/>
    <lineage>
        <taxon>Eukaryota</taxon>
        <taxon>Sar</taxon>
        <taxon>Stramenopiles</taxon>
        <taxon>Oomycota</taxon>
        <taxon>Peronosporomycetes</taxon>
        <taxon>Peronosporales</taxon>
        <taxon>Peronosporaceae</taxon>
        <taxon>Phytophthora</taxon>
    </lineage>
</organism>
<sequence>MAVPAASAAAASPAFTAPSPRSPTVRPVVLPSDSLVAPPIVMASPASSEPHTSDEVLLASFLYWGPDSDFGSRAHARSRARSSTPPAPTEVAAVLAAMVDAPAVAVTLPSPTASATPHDASTSSPPSALQELIYEITVEGLCGDDVDGDVADDDSVAAEDVPLQARTRLRRGDETSDWHPFPLPKAPERHPTTNHRNHYNSDAPWNYANSAGITRLLDVEGESPHSCYLVQWKGRPLQMSWVWMELLDKESTRYMMQNVDEWKESGSKETFMGWYDDHDSASEAGTCFMDAFRCALYHLGRPNLVTMEMWDEYEKTRPEAIAFGVSREDVTEFWKTLQRQSVPLNYGTMLPNILHGSIGSVATLERFFETLVPGTYLVSAGQDDVGHCSSW</sequence>
<evidence type="ECO:0000313" key="3">
    <source>
        <dbReference type="Proteomes" id="UP000018958"/>
    </source>
</evidence>
<accession>W2WRM8</accession>
<evidence type="ECO:0000313" key="2">
    <source>
        <dbReference type="EMBL" id="ETP13205.1"/>
    </source>
</evidence>
<dbReference type="AlphaFoldDB" id="W2WRM8"/>
<protein>
    <submittedName>
        <fullName evidence="2">Uncharacterized protein</fullName>
    </submittedName>
</protein>
<dbReference type="OrthoDB" id="126986at2759"/>
<gene>
    <name evidence="2" type="ORF">F441_11551</name>
</gene>
<evidence type="ECO:0000256" key="1">
    <source>
        <dbReference type="SAM" id="MobiDB-lite"/>
    </source>
</evidence>
<feature type="region of interest" description="Disordered" evidence="1">
    <location>
        <begin position="171"/>
        <end position="192"/>
    </location>
</feature>